<dbReference type="Proteomes" id="UP000539052">
    <property type="component" value="Unassembled WGS sequence"/>
</dbReference>
<dbReference type="RefSeq" id="WP_170823407.1">
    <property type="nucleotide sequence ID" value="NZ_JAAOXG010000056.1"/>
</dbReference>
<proteinExistence type="predicted"/>
<sequence>MELKLDLNRDYGLVLEGGGAKGAYQIGAWKALREAGVKIKGIAGASVGSLNGALICMDDLDQAEEIWKNIDYSQVMSVSNETMEALKKKDFKSLNLQELIAKGFQLVKEGGFDITPLKNLIADVVGDESRIVDSDRELYSVTYSVSDRKELVVDLRKGEMGTVKDMLLASAYFLAFKNEKLGGKRYMDGGGFNNVPLDVLIDHGYEDIIVIRIYGWGVDKERVVKIPDGTKVYHIAPRQDLGGILEFDKKQARKNLTLGYYDAKRFLYDLAGRVYYIDAPKTEPYYFDKMMSEMELLKLYMKDMIGEAGLEALSGYRVFTETLFPKLALDFKLKDCWDYKDMYLGLLEDLAKRLKVKRFRIYTVEALLFEIRKKIHSLGEGASF</sequence>
<evidence type="ECO:0000256" key="4">
    <source>
        <dbReference type="PROSITE-ProRule" id="PRU01161"/>
    </source>
</evidence>
<evidence type="ECO:0000256" key="3">
    <source>
        <dbReference type="ARBA" id="ARBA00023098"/>
    </source>
</evidence>
<keyword evidence="7" id="KW-1185">Reference proteome</keyword>
<dbReference type="PANTHER" id="PTHR14226:SF57">
    <property type="entry name" value="BLR7027 PROTEIN"/>
    <property type="match status" value="1"/>
</dbReference>
<feature type="active site" description="Proton acceptor" evidence="4">
    <location>
        <position position="188"/>
    </location>
</feature>
<dbReference type="InterPro" id="IPR002641">
    <property type="entry name" value="PNPLA_dom"/>
</dbReference>
<keyword evidence="1 4" id="KW-0378">Hydrolase</keyword>
<feature type="short sequence motif" description="DGA/G" evidence="4">
    <location>
        <begin position="188"/>
        <end position="190"/>
    </location>
</feature>
<evidence type="ECO:0000256" key="1">
    <source>
        <dbReference type="ARBA" id="ARBA00022801"/>
    </source>
</evidence>
<gene>
    <name evidence="6" type="ORF">G9470_21410</name>
</gene>
<dbReference type="PANTHER" id="PTHR14226">
    <property type="entry name" value="NEUROPATHY TARGET ESTERASE/SWISS CHEESE D.MELANOGASTER"/>
    <property type="match status" value="1"/>
</dbReference>
<organism evidence="6 7">
    <name type="scientific">Lacrimispora defluvii</name>
    <dbReference type="NCBI Taxonomy" id="2719233"/>
    <lineage>
        <taxon>Bacteria</taxon>
        <taxon>Bacillati</taxon>
        <taxon>Bacillota</taxon>
        <taxon>Clostridia</taxon>
        <taxon>Lachnospirales</taxon>
        <taxon>Lachnospiraceae</taxon>
        <taxon>Lacrimispora</taxon>
    </lineage>
</organism>
<evidence type="ECO:0000259" key="5">
    <source>
        <dbReference type="PROSITE" id="PS51635"/>
    </source>
</evidence>
<keyword evidence="3 4" id="KW-0443">Lipid metabolism</keyword>
<feature type="short sequence motif" description="GXGXXG" evidence="4">
    <location>
        <begin position="17"/>
        <end position="22"/>
    </location>
</feature>
<dbReference type="SUPFAM" id="SSF52151">
    <property type="entry name" value="FabD/lysophospholipase-like"/>
    <property type="match status" value="1"/>
</dbReference>
<protein>
    <submittedName>
        <fullName evidence="6">Patatin-like phospholipase family protein</fullName>
    </submittedName>
</protein>
<evidence type="ECO:0000256" key="2">
    <source>
        <dbReference type="ARBA" id="ARBA00022963"/>
    </source>
</evidence>
<reference evidence="6 7" key="1">
    <citation type="submission" date="2020-03" db="EMBL/GenBank/DDBJ databases">
        <title>Genome Sequence of industrial isolate, B5A.</title>
        <authorList>
            <person name="Sharma S."/>
            <person name="Patil P.B."/>
            <person name="Korpole S."/>
        </authorList>
    </citation>
    <scope>NUCLEOTIDE SEQUENCE [LARGE SCALE GENOMIC DNA]</scope>
    <source>
        <strain evidence="6 7">PI-S10-B5A</strain>
    </source>
</reference>
<name>A0ABX1W0V0_9FIRM</name>
<accession>A0ABX1W0V0</accession>
<evidence type="ECO:0000313" key="7">
    <source>
        <dbReference type="Proteomes" id="UP000539052"/>
    </source>
</evidence>
<dbReference type="InterPro" id="IPR016035">
    <property type="entry name" value="Acyl_Trfase/lysoPLipase"/>
</dbReference>
<dbReference type="EMBL" id="JAAOXG010000056">
    <property type="protein sequence ID" value="NNJ32326.1"/>
    <property type="molecule type" value="Genomic_DNA"/>
</dbReference>
<evidence type="ECO:0000313" key="6">
    <source>
        <dbReference type="EMBL" id="NNJ32326.1"/>
    </source>
</evidence>
<dbReference type="PROSITE" id="PS51635">
    <property type="entry name" value="PNPLA"/>
    <property type="match status" value="1"/>
</dbReference>
<dbReference type="Gene3D" id="3.40.1090.10">
    <property type="entry name" value="Cytosolic phospholipase A2 catalytic domain"/>
    <property type="match status" value="2"/>
</dbReference>
<dbReference type="CDD" id="cd07209">
    <property type="entry name" value="Pat_hypo_Ecoli_Z1214_like"/>
    <property type="match status" value="1"/>
</dbReference>
<feature type="active site" description="Nucleophile" evidence="4">
    <location>
        <position position="46"/>
    </location>
</feature>
<comment type="caution">
    <text evidence="6">The sequence shown here is derived from an EMBL/GenBank/DDBJ whole genome shotgun (WGS) entry which is preliminary data.</text>
</comment>
<feature type="domain" description="PNPLA" evidence="5">
    <location>
        <begin position="13"/>
        <end position="201"/>
    </location>
</feature>
<dbReference type="InterPro" id="IPR050301">
    <property type="entry name" value="NTE"/>
</dbReference>
<dbReference type="Pfam" id="PF01734">
    <property type="entry name" value="Patatin"/>
    <property type="match status" value="1"/>
</dbReference>
<keyword evidence="2 4" id="KW-0442">Lipid degradation</keyword>
<feature type="short sequence motif" description="GXSXG" evidence="4">
    <location>
        <begin position="44"/>
        <end position="48"/>
    </location>
</feature>